<dbReference type="GeneID" id="111127039"/>
<evidence type="ECO:0000313" key="14">
    <source>
        <dbReference type="RefSeq" id="XP_022327730.1"/>
    </source>
</evidence>
<keyword evidence="4" id="KW-0964">Secreted</keyword>
<comment type="similarity">
    <text evidence="2">Belongs to the MIF family.</text>
</comment>
<keyword evidence="13" id="KW-1185">Reference proteome</keyword>
<evidence type="ECO:0000256" key="1">
    <source>
        <dbReference type="ARBA" id="ARBA00004613"/>
    </source>
</evidence>
<keyword evidence="5" id="KW-0413">Isomerase</keyword>
<dbReference type="GO" id="GO:0005615">
    <property type="term" value="C:extracellular space"/>
    <property type="evidence" value="ECO:0007669"/>
    <property type="project" value="UniProtKB-KW"/>
</dbReference>
<evidence type="ECO:0000256" key="10">
    <source>
        <dbReference type="ARBA" id="ARBA00041631"/>
    </source>
</evidence>
<accession>A0A8B8DJ43</accession>
<dbReference type="InterPro" id="IPR014347">
    <property type="entry name" value="Tautomerase/MIF_sf"/>
</dbReference>
<dbReference type="EC" id="5.3.2.1" evidence="9"/>
<evidence type="ECO:0000256" key="3">
    <source>
        <dbReference type="ARBA" id="ARBA00022514"/>
    </source>
</evidence>
<organism evidence="13 14">
    <name type="scientific">Crassostrea virginica</name>
    <name type="common">Eastern oyster</name>
    <dbReference type="NCBI Taxonomy" id="6565"/>
    <lineage>
        <taxon>Eukaryota</taxon>
        <taxon>Metazoa</taxon>
        <taxon>Spiralia</taxon>
        <taxon>Lophotrochozoa</taxon>
        <taxon>Mollusca</taxon>
        <taxon>Bivalvia</taxon>
        <taxon>Autobranchia</taxon>
        <taxon>Pteriomorphia</taxon>
        <taxon>Ostreida</taxon>
        <taxon>Ostreoidea</taxon>
        <taxon>Ostreidae</taxon>
        <taxon>Crassostrea</taxon>
    </lineage>
</organism>
<dbReference type="Gene3D" id="3.30.429.10">
    <property type="entry name" value="Macrophage Migration Inhibitory Factor"/>
    <property type="match status" value="1"/>
</dbReference>
<gene>
    <name evidence="14" type="primary">LOC111127039</name>
</gene>
<evidence type="ECO:0000256" key="2">
    <source>
        <dbReference type="ARBA" id="ARBA00005851"/>
    </source>
</evidence>
<dbReference type="InterPro" id="IPR001398">
    <property type="entry name" value="Macrophage_inhib_fac"/>
</dbReference>
<keyword evidence="3" id="KW-0202">Cytokine</keyword>
<evidence type="ECO:0000256" key="11">
    <source>
        <dbReference type="ARBA" id="ARBA00041912"/>
    </source>
</evidence>
<evidence type="ECO:0000256" key="8">
    <source>
        <dbReference type="ARBA" id="ARBA00038932"/>
    </source>
</evidence>
<dbReference type="Pfam" id="PF01187">
    <property type="entry name" value="MIF"/>
    <property type="match status" value="1"/>
</dbReference>
<evidence type="ECO:0000256" key="6">
    <source>
        <dbReference type="ARBA" id="ARBA00036735"/>
    </source>
</evidence>
<dbReference type="OrthoDB" id="6080988at2759"/>
<name>A0A8B8DJ43_CRAVI</name>
<dbReference type="KEGG" id="cvn:111127039"/>
<evidence type="ECO:0000256" key="5">
    <source>
        <dbReference type="ARBA" id="ARBA00023235"/>
    </source>
</evidence>
<evidence type="ECO:0000256" key="9">
    <source>
        <dbReference type="ARBA" id="ARBA00039086"/>
    </source>
</evidence>
<evidence type="ECO:0000256" key="12">
    <source>
        <dbReference type="ARBA" id="ARBA00042730"/>
    </source>
</evidence>
<dbReference type="EC" id="5.3.3.12" evidence="8"/>
<dbReference type="GO" id="GO:0005125">
    <property type="term" value="F:cytokine activity"/>
    <property type="evidence" value="ECO:0007669"/>
    <property type="project" value="UniProtKB-KW"/>
</dbReference>
<dbReference type="GO" id="GO:0004167">
    <property type="term" value="F:dopachrome isomerase activity"/>
    <property type="evidence" value="ECO:0007669"/>
    <property type="project" value="UniProtKB-EC"/>
</dbReference>
<reference evidence="14" key="1">
    <citation type="submission" date="2025-08" db="UniProtKB">
        <authorList>
            <consortium name="RefSeq"/>
        </authorList>
    </citation>
    <scope>IDENTIFICATION</scope>
    <source>
        <tissue evidence="14">Whole sample</tissue>
    </source>
</reference>
<dbReference type="SUPFAM" id="SSF55331">
    <property type="entry name" value="Tautomerase/MIF"/>
    <property type="match status" value="1"/>
</dbReference>
<dbReference type="PANTHER" id="PTHR11954">
    <property type="entry name" value="D-DOPACHROME DECARBOXYLASE"/>
    <property type="match status" value="1"/>
</dbReference>
<evidence type="ECO:0000256" key="7">
    <source>
        <dbReference type="ARBA" id="ARBA00036823"/>
    </source>
</evidence>
<sequence length="111" mass="12776">MTLTSVSAVVKTNVPRQSIKKDFLSKFTEYLCETYNTESKRVIVEIHPDTHMMRGGLSAPMMNIEFYHNTDVISQTTKQKHATGMAKFMAEELRIPVDRVLVLFFDTRKCT</sequence>
<dbReference type="GO" id="GO:0050178">
    <property type="term" value="F:phenylpyruvate tautomerase activity"/>
    <property type="evidence" value="ECO:0007669"/>
    <property type="project" value="UniProtKB-EC"/>
</dbReference>
<dbReference type="PANTHER" id="PTHR11954:SF6">
    <property type="entry name" value="MACROPHAGE MIGRATION INHIBITORY FACTOR"/>
    <property type="match status" value="1"/>
</dbReference>
<dbReference type="RefSeq" id="XP_022327730.1">
    <property type="nucleotide sequence ID" value="XM_022472022.1"/>
</dbReference>
<comment type="catalytic activity">
    <reaction evidence="7">
        <text>L-dopachrome = 5,6-dihydroxyindole-2-carboxylate</text>
        <dbReference type="Rhea" id="RHEA:13041"/>
        <dbReference type="ChEBI" id="CHEBI:16875"/>
        <dbReference type="ChEBI" id="CHEBI:57509"/>
        <dbReference type="EC" id="5.3.3.12"/>
    </reaction>
</comment>
<evidence type="ECO:0000256" key="4">
    <source>
        <dbReference type="ARBA" id="ARBA00022525"/>
    </source>
</evidence>
<proteinExistence type="inferred from homology"/>
<comment type="catalytic activity">
    <reaction evidence="6">
        <text>3-phenylpyruvate = enol-phenylpyruvate</text>
        <dbReference type="Rhea" id="RHEA:17097"/>
        <dbReference type="ChEBI" id="CHEBI:16815"/>
        <dbReference type="ChEBI" id="CHEBI:18005"/>
        <dbReference type="EC" id="5.3.2.1"/>
    </reaction>
</comment>
<evidence type="ECO:0000313" key="13">
    <source>
        <dbReference type="Proteomes" id="UP000694844"/>
    </source>
</evidence>
<comment type="subcellular location">
    <subcellularLocation>
        <location evidence="1">Secreted</location>
    </subcellularLocation>
</comment>
<dbReference type="Proteomes" id="UP000694844">
    <property type="component" value="Chromosome 3"/>
</dbReference>
<protein>
    <recommendedName>
        <fullName evidence="12">L-dopachrome isomerase</fullName>
        <ecNumber evidence="9">5.3.2.1</ecNumber>
        <ecNumber evidence="8">5.3.3.12</ecNumber>
    </recommendedName>
    <alternativeName>
        <fullName evidence="10">L-dopachrome tautomerase</fullName>
    </alternativeName>
    <alternativeName>
        <fullName evidence="11">Phenylpyruvate tautomerase</fullName>
    </alternativeName>
</protein>
<dbReference type="AlphaFoldDB" id="A0A8B8DJ43"/>